<dbReference type="EMBL" id="UINC01061484">
    <property type="protein sequence ID" value="SVB87104.1"/>
    <property type="molecule type" value="Genomic_DNA"/>
</dbReference>
<name>A0A382HID4_9ZZZZ</name>
<evidence type="ECO:0000313" key="2">
    <source>
        <dbReference type="EMBL" id="SVB87104.1"/>
    </source>
</evidence>
<dbReference type="Pfam" id="PF12680">
    <property type="entry name" value="SnoaL_2"/>
    <property type="match status" value="1"/>
</dbReference>
<dbReference type="SUPFAM" id="SSF54427">
    <property type="entry name" value="NTF2-like"/>
    <property type="match status" value="1"/>
</dbReference>
<evidence type="ECO:0000259" key="1">
    <source>
        <dbReference type="Pfam" id="PF12680"/>
    </source>
</evidence>
<reference evidence="2" key="1">
    <citation type="submission" date="2018-05" db="EMBL/GenBank/DDBJ databases">
        <authorList>
            <person name="Lanie J.A."/>
            <person name="Ng W.-L."/>
            <person name="Kazmierczak K.M."/>
            <person name="Andrzejewski T.M."/>
            <person name="Davidsen T.M."/>
            <person name="Wayne K.J."/>
            <person name="Tettelin H."/>
            <person name="Glass J.I."/>
            <person name="Rusch D."/>
            <person name="Podicherti R."/>
            <person name="Tsui H.-C.T."/>
            <person name="Winkler M.E."/>
        </authorList>
    </citation>
    <scope>NUCLEOTIDE SEQUENCE</scope>
</reference>
<protein>
    <recommendedName>
        <fullName evidence="1">SnoaL-like domain-containing protein</fullName>
    </recommendedName>
</protein>
<dbReference type="AlphaFoldDB" id="A0A382HID4"/>
<proteinExistence type="predicted"/>
<dbReference type="InterPro" id="IPR032710">
    <property type="entry name" value="NTF2-like_dom_sf"/>
</dbReference>
<dbReference type="PROSITE" id="PS51257">
    <property type="entry name" value="PROKAR_LIPOPROTEIN"/>
    <property type="match status" value="1"/>
</dbReference>
<organism evidence="2">
    <name type="scientific">marine metagenome</name>
    <dbReference type="NCBI Taxonomy" id="408172"/>
    <lineage>
        <taxon>unclassified sequences</taxon>
        <taxon>metagenomes</taxon>
        <taxon>ecological metagenomes</taxon>
    </lineage>
</organism>
<dbReference type="Gene3D" id="3.10.450.50">
    <property type="match status" value="1"/>
</dbReference>
<sequence>MKNILYTIILSFLFSFVVGCGELPEEKPVSAESFTITIEEIIDAVDSGNPNEYAKLLTEDSRFRFGNWPEVKGKKAIHKAQTEFYASVKKTKHEIIRHWKNDSSIVADMLVTYTRIDGSTLTLPVVDIFEIKGNKVDATFIYMDIAPLYEKPKSK</sequence>
<gene>
    <name evidence="2" type="ORF">METZ01_LOCUS239958</name>
</gene>
<dbReference type="InterPro" id="IPR037401">
    <property type="entry name" value="SnoaL-like"/>
</dbReference>
<feature type="domain" description="SnoaL-like" evidence="1">
    <location>
        <begin position="39"/>
        <end position="136"/>
    </location>
</feature>
<accession>A0A382HID4</accession>